<dbReference type="Proteomes" id="UP001176961">
    <property type="component" value="Unassembled WGS sequence"/>
</dbReference>
<accession>A0AA36DLB1</accession>
<evidence type="ECO:0000313" key="2">
    <source>
        <dbReference type="Proteomes" id="UP001176961"/>
    </source>
</evidence>
<evidence type="ECO:0000313" key="1">
    <source>
        <dbReference type="EMBL" id="CAJ0589811.1"/>
    </source>
</evidence>
<organism evidence="1 2">
    <name type="scientific">Cylicocyclus nassatus</name>
    <name type="common">Nematode worm</name>
    <dbReference type="NCBI Taxonomy" id="53992"/>
    <lineage>
        <taxon>Eukaryota</taxon>
        <taxon>Metazoa</taxon>
        <taxon>Ecdysozoa</taxon>
        <taxon>Nematoda</taxon>
        <taxon>Chromadorea</taxon>
        <taxon>Rhabditida</taxon>
        <taxon>Rhabditina</taxon>
        <taxon>Rhabditomorpha</taxon>
        <taxon>Strongyloidea</taxon>
        <taxon>Strongylidae</taxon>
        <taxon>Cylicocyclus</taxon>
    </lineage>
</organism>
<dbReference type="EMBL" id="CATQJL010000001">
    <property type="protein sequence ID" value="CAJ0589811.1"/>
    <property type="molecule type" value="Genomic_DNA"/>
</dbReference>
<gene>
    <name evidence="1" type="ORF">CYNAS_LOCUS1794</name>
</gene>
<name>A0AA36DLB1_CYLNA</name>
<keyword evidence="2" id="KW-1185">Reference proteome</keyword>
<protein>
    <submittedName>
        <fullName evidence="1">Uncharacterized protein</fullName>
    </submittedName>
</protein>
<reference evidence="1" key="1">
    <citation type="submission" date="2023-07" db="EMBL/GenBank/DDBJ databases">
        <authorList>
            <consortium name="CYATHOMIX"/>
        </authorList>
    </citation>
    <scope>NUCLEOTIDE SEQUENCE</scope>
    <source>
        <strain evidence="1">N/A</strain>
    </source>
</reference>
<comment type="caution">
    <text evidence="1">The sequence shown here is derived from an EMBL/GenBank/DDBJ whole genome shotgun (WGS) entry which is preliminary data.</text>
</comment>
<sequence length="111" mass="12968">MSFLRQRVKERCPDAQLRTVSKRKGTSILGYYDPVFFHETSHLISMCDILPTLTCDDPTLSINGTHNIDCHEHSIKFSTTSRFYWTTRQADTKDRSSRMSLLDHTTRAWKK</sequence>
<proteinExistence type="predicted"/>
<dbReference type="AlphaFoldDB" id="A0AA36DLB1"/>